<feature type="compositionally biased region" description="Basic and acidic residues" evidence="1">
    <location>
        <begin position="110"/>
        <end position="132"/>
    </location>
</feature>
<accession>A0A0M7B922</accession>
<dbReference type="Proteomes" id="UP000049455">
    <property type="component" value="Unassembled WGS sequence"/>
</dbReference>
<keyword evidence="3" id="KW-1185">Reference proteome</keyword>
<sequence>MMPLPRIEPAGAEDDGEDGEARRHPECHARQFTRIRTGRGEDSEGQRHGLKLQRDIGRGADHREHRDQNGDQVRLAVAAGDDVGDGGHALRPADAHELSQEPPPADEDDGGPKVDRHEFETGARGIADRAVERPSGAVDRQRQRVDDRPPQKTARPARGPPFAREGHGEQEYHISKAGRDQQVEGERHSAPSPPPAVVSMRAARRAMCRASPISTAQTAKR</sequence>
<organism evidence="2 3">
    <name type="scientific">Jannaschia seosinensis</name>
    <dbReference type="NCBI Taxonomy" id="313367"/>
    <lineage>
        <taxon>Bacteria</taxon>
        <taxon>Pseudomonadati</taxon>
        <taxon>Pseudomonadota</taxon>
        <taxon>Alphaproteobacteria</taxon>
        <taxon>Rhodobacterales</taxon>
        <taxon>Roseobacteraceae</taxon>
        <taxon>Jannaschia</taxon>
    </lineage>
</organism>
<proteinExistence type="predicted"/>
<reference evidence="2 3" key="1">
    <citation type="submission" date="2015-09" db="EMBL/GenBank/DDBJ databases">
        <authorList>
            <person name="Jackson K.R."/>
            <person name="Lunt B.L."/>
            <person name="Fisher J.N.B."/>
            <person name="Gardner A.V."/>
            <person name="Bailey M.E."/>
            <person name="Deus L.M."/>
            <person name="Earl A.S."/>
            <person name="Gibby P.D."/>
            <person name="Hartmann K.A."/>
            <person name="Liu J.E."/>
            <person name="Manci A.M."/>
            <person name="Nielsen D.A."/>
            <person name="Solomon M.B."/>
            <person name="Breakwell D.P."/>
            <person name="Burnett S.H."/>
            <person name="Grose J.H."/>
        </authorList>
    </citation>
    <scope>NUCLEOTIDE SEQUENCE [LARGE SCALE GENOMIC DNA]</scope>
    <source>
        <strain evidence="2 3">CECT 7799</strain>
    </source>
</reference>
<feature type="region of interest" description="Disordered" evidence="1">
    <location>
        <begin position="1"/>
        <end position="221"/>
    </location>
</feature>
<evidence type="ECO:0000256" key="1">
    <source>
        <dbReference type="SAM" id="MobiDB-lite"/>
    </source>
</evidence>
<feature type="compositionally biased region" description="Basic and acidic residues" evidence="1">
    <location>
        <begin position="19"/>
        <end position="29"/>
    </location>
</feature>
<name>A0A0M7B922_9RHOB</name>
<evidence type="ECO:0000313" key="3">
    <source>
        <dbReference type="Proteomes" id="UP000049455"/>
    </source>
</evidence>
<feature type="compositionally biased region" description="Basic and acidic residues" evidence="1">
    <location>
        <begin position="164"/>
        <end position="189"/>
    </location>
</feature>
<protein>
    <submittedName>
        <fullName evidence="2">Uncharacterized protein</fullName>
    </submittedName>
</protein>
<dbReference type="EMBL" id="CYPR01000078">
    <property type="protein sequence ID" value="CUH37260.1"/>
    <property type="molecule type" value="Genomic_DNA"/>
</dbReference>
<feature type="compositionally biased region" description="Basic and acidic residues" evidence="1">
    <location>
        <begin position="139"/>
        <end position="150"/>
    </location>
</feature>
<dbReference type="AlphaFoldDB" id="A0A0M7B922"/>
<feature type="compositionally biased region" description="Basic and acidic residues" evidence="1">
    <location>
        <begin position="38"/>
        <end position="69"/>
    </location>
</feature>
<gene>
    <name evidence="2" type="ORF">JSE7799_01273</name>
</gene>
<evidence type="ECO:0000313" key="2">
    <source>
        <dbReference type="EMBL" id="CUH37260.1"/>
    </source>
</evidence>